<accession>A0ABQ7PNY3</accession>
<gene>
    <name evidence="2" type="ORF">JYU34_022941</name>
</gene>
<keyword evidence="3" id="KW-1185">Reference proteome</keyword>
<evidence type="ECO:0000313" key="3">
    <source>
        <dbReference type="Proteomes" id="UP000823941"/>
    </source>
</evidence>
<proteinExistence type="predicted"/>
<feature type="compositionally biased region" description="Basic and acidic residues" evidence="1">
    <location>
        <begin position="83"/>
        <end position="98"/>
    </location>
</feature>
<comment type="caution">
    <text evidence="2">The sequence shown here is derived from an EMBL/GenBank/DDBJ whole genome shotgun (WGS) entry which is preliminary data.</text>
</comment>
<evidence type="ECO:0000256" key="1">
    <source>
        <dbReference type="SAM" id="MobiDB-lite"/>
    </source>
</evidence>
<name>A0ABQ7PNY3_PLUXY</name>
<organism evidence="2 3">
    <name type="scientific">Plutella xylostella</name>
    <name type="common">Diamondback moth</name>
    <name type="synonym">Plutella maculipennis</name>
    <dbReference type="NCBI Taxonomy" id="51655"/>
    <lineage>
        <taxon>Eukaryota</taxon>
        <taxon>Metazoa</taxon>
        <taxon>Ecdysozoa</taxon>
        <taxon>Arthropoda</taxon>
        <taxon>Hexapoda</taxon>
        <taxon>Insecta</taxon>
        <taxon>Pterygota</taxon>
        <taxon>Neoptera</taxon>
        <taxon>Endopterygota</taxon>
        <taxon>Lepidoptera</taxon>
        <taxon>Glossata</taxon>
        <taxon>Ditrysia</taxon>
        <taxon>Yponomeutoidea</taxon>
        <taxon>Plutellidae</taxon>
        <taxon>Plutella</taxon>
    </lineage>
</organism>
<dbReference type="Proteomes" id="UP000823941">
    <property type="component" value="Unassembled WGS sequence"/>
</dbReference>
<dbReference type="EMBL" id="JAHIBW010000299">
    <property type="protein sequence ID" value="KAG7294711.1"/>
    <property type="molecule type" value="Genomic_DNA"/>
</dbReference>
<protein>
    <submittedName>
        <fullName evidence="2">Uncharacterized protein</fullName>
    </submittedName>
</protein>
<sequence length="104" mass="10337">MSTTSDGCRGSSDGRRCWARQVSGEGCGERQWLPARPAAGVTVEATGVAVAATGVAAGPDGCLDGGLRGAAVVTGSTRSGRHGGGDGRRGSSDGRRCWADGCLE</sequence>
<evidence type="ECO:0000313" key="2">
    <source>
        <dbReference type="EMBL" id="KAG7294711.1"/>
    </source>
</evidence>
<feature type="region of interest" description="Disordered" evidence="1">
    <location>
        <begin position="74"/>
        <end position="104"/>
    </location>
</feature>
<reference evidence="2 3" key="1">
    <citation type="submission" date="2021-06" db="EMBL/GenBank/DDBJ databases">
        <title>A haploid diamondback moth (Plutella xylostella L.) genome assembly resolves 31 chromosomes and identifies a diamide resistance mutation.</title>
        <authorList>
            <person name="Ward C.M."/>
            <person name="Perry K.D."/>
            <person name="Baker G."/>
            <person name="Powis K."/>
            <person name="Heckel D.G."/>
            <person name="Baxter S.W."/>
        </authorList>
    </citation>
    <scope>NUCLEOTIDE SEQUENCE [LARGE SCALE GENOMIC DNA]</scope>
    <source>
        <strain evidence="2 3">LV</strain>
        <tissue evidence="2">Single pupa</tissue>
    </source>
</reference>